<sequence>MTASSTNSINRSSLLRAETMSNADLYCVTPPAYAMSAAEDEQTLDAEAVDDSKTGIPGPSNFQESLHIPEDEPRTLAPSTPNTLSPVPTELPPVYFQELAMNASTAHVRKCTLLPKRPAVWLVKKRNLALSPLAAEVLIKEGLIRSKDLDLISQSAGVKRDPSDPMSAIAFATYDTVGDVLLGLVEGPVEAYRQFGIADVERKRRLEEASPSHGNSSPALSSNAYKQVAISTGKGFGRIVGAGVKAPMTFTHNLTRGFHNAPKLYGDEVREYENVTDIRSGIKVSAKGFGYGVYDGISGFFIQPLQGARKDGASGFAKGFGKGIGGMVCKPAAGICGIVGYTSAGVYREIQGLRPGGNRSVTEAFKSQGEVEYSQAPDQTRVEVVKRWCQVTMRQGHS</sequence>
<keyword evidence="2" id="KW-1185">Reference proteome</keyword>
<dbReference type="Proteomes" id="UP000799755">
    <property type="component" value="Unassembled WGS sequence"/>
</dbReference>
<organism evidence="1 2">
    <name type="scientific">Lindgomyces ingoldianus</name>
    <dbReference type="NCBI Taxonomy" id="673940"/>
    <lineage>
        <taxon>Eukaryota</taxon>
        <taxon>Fungi</taxon>
        <taxon>Dikarya</taxon>
        <taxon>Ascomycota</taxon>
        <taxon>Pezizomycotina</taxon>
        <taxon>Dothideomycetes</taxon>
        <taxon>Pleosporomycetidae</taxon>
        <taxon>Pleosporales</taxon>
        <taxon>Lindgomycetaceae</taxon>
        <taxon>Lindgomyces</taxon>
    </lineage>
</organism>
<protein>
    <submittedName>
        <fullName evidence="1">Uncharacterized protein</fullName>
    </submittedName>
</protein>
<reference evidence="1" key="1">
    <citation type="journal article" date="2020" name="Stud. Mycol.">
        <title>101 Dothideomycetes genomes: a test case for predicting lifestyles and emergence of pathogens.</title>
        <authorList>
            <person name="Haridas S."/>
            <person name="Albert R."/>
            <person name="Binder M."/>
            <person name="Bloem J."/>
            <person name="Labutti K."/>
            <person name="Salamov A."/>
            <person name="Andreopoulos B."/>
            <person name="Baker S."/>
            <person name="Barry K."/>
            <person name="Bills G."/>
            <person name="Bluhm B."/>
            <person name="Cannon C."/>
            <person name="Castanera R."/>
            <person name="Culley D."/>
            <person name="Daum C."/>
            <person name="Ezra D."/>
            <person name="Gonzalez J."/>
            <person name="Henrissat B."/>
            <person name="Kuo A."/>
            <person name="Liang C."/>
            <person name="Lipzen A."/>
            <person name="Lutzoni F."/>
            <person name="Magnuson J."/>
            <person name="Mondo S."/>
            <person name="Nolan M."/>
            <person name="Ohm R."/>
            <person name="Pangilinan J."/>
            <person name="Park H.-J."/>
            <person name="Ramirez L."/>
            <person name="Alfaro M."/>
            <person name="Sun H."/>
            <person name="Tritt A."/>
            <person name="Yoshinaga Y."/>
            <person name="Zwiers L.-H."/>
            <person name="Turgeon B."/>
            <person name="Goodwin S."/>
            <person name="Spatafora J."/>
            <person name="Crous P."/>
            <person name="Grigoriev I."/>
        </authorList>
    </citation>
    <scope>NUCLEOTIDE SEQUENCE</scope>
    <source>
        <strain evidence="1">ATCC 200398</strain>
    </source>
</reference>
<comment type="caution">
    <text evidence="1">The sequence shown here is derived from an EMBL/GenBank/DDBJ whole genome shotgun (WGS) entry which is preliminary data.</text>
</comment>
<dbReference type="EMBL" id="MU003501">
    <property type="protein sequence ID" value="KAF2472961.1"/>
    <property type="molecule type" value="Genomic_DNA"/>
</dbReference>
<evidence type="ECO:0000313" key="2">
    <source>
        <dbReference type="Proteomes" id="UP000799755"/>
    </source>
</evidence>
<gene>
    <name evidence="1" type="ORF">BDR25DRAFT_366188</name>
</gene>
<name>A0ACB6R1E1_9PLEO</name>
<evidence type="ECO:0000313" key="1">
    <source>
        <dbReference type="EMBL" id="KAF2472961.1"/>
    </source>
</evidence>
<accession>A0ACB6R1E1</accession>
<proteinExistence type="predicted"/>